<sequence>MEQAQQQMAPLSLSVEESARILGISRSATYELIAQGEIKTFKIGRRRLALASELKAFIERAAKVGAR</sequence>
<evidence type="ECO:0000313" key="2">
    <source>
        <dbReference type="EMBL" id="KIR20492.1"/>
    </source>
</evidence>
<feature type="domain" description="Helix-turn-helix" evidence="1">
    <location>
        <begin position="13"/>
        <end position="60"/>
    </location>
</feature>
<dbReference type="AlphaFoldDB" id="A0A0D0RLY0"/>
<dbReference type="InterPro" id="IPR041657">
    <property type="entry name" value="HTH_17"/>
</dbReference>
<comment type="caution">
    <text evidence="2">The sequence shown here is derived from an EMBL/GenBank/DDBJ whole genome shotgun (WGS) entry which is preliminary data.</text>
</comment>
<dbReference type="NCBIfam" id="TIGR01764">
    <property type="entry name" value="excise"/>
    <property type="match status" value="1"/>
</dbReference>
<organism evidence="2 3">
    <name type="scientific">Pseudomonas fluorescens</name>
    <dbReference type="NCBI Taxonomy" id="294"/>
    <lineage>
        <taxon>Bacteria</taxon>
        <taxon>Pseudomonadati</taxon>
        <taxon>Pseudomonadota</taxon>
        <taxon>Gammaproteobacteria</taxon>
        <taxon>Pseudomonadales</taxon>
        <taxon>Pseudomonadaceae</taxon>
        <taxon>Pseudomonas</taxon>
    </lineage>
</organism>
<dbReference type="PATRIC" id="fig|294.125.peg.4227"/>
<name>A0A0D0RLY0_PSEFL</name>
<protein>
    <submittedName>
        <fullName evidence="2">Helix-turn-helix domain protein</fullName>
    </submittedName>
</protein>
<dbReference type="Pfam" id="PF12728">
    <property type="entry name" value="HTH_17"/>
    <property type="match status" value="1"/>
</dbReference>
<dbReference type="EMBL" id="JXCQ01000046">
    <property type="protein sequence ID" value="KIR20492.1"/>
    <property type="molecule type" value="Genomic_DNA"/>
</dbReference>
<evidence type="ECO:0000259" key="1">
    <source>
        <dbReference type="Pfam" id="PF12728"/>
    </source>
</evidence>
<dbReference type="InterPro" id="IPR010093">
    <property type="entry name" value="SinI_DNA-bd"/>
</dbReference>
<dbReference type="Proteomes" id="UP000032210">
    <property type="component" value="Unassembled WGS sequence"/>
</dbReference>
<gene>
    <name evidence="2" type="ORF">PFLU3_41280</name>
</gene>
<reference evidence="2 3" key="1">
    <citation type="submission" date="2015-01" db="EMBL/GenBank/DDBJ databases">
        <title>Genome sequence of the beneficial rhizobacterium Pseudomonas fluorescens 2-79.</title>
        <authorList>
            <person name="Thuermer A."/>
            <person name="Daniel R."/>
        </authorList>
    </citation>
    <scope>NUCLEOTIDE SEQUENCE [LARGE SCALE GENOMIC DNA]</scope>
    <source>
        <strain evidence="2 3">2-79</strain>
    </source>
</reference>
<proteinExistence type="predicted"/>
<dbReference type="GO" id="GO:0003677">
    <property type="term" value="F:DNA binding"/>
    <property type="evidence" value="ECO:0007669"/>
    <property type="project" value="InterPro"/>
</dbReference>
<accession>A0A0D0RLY0</accession>
<dbReference type="RefSeq" id="WP_043050372.1">
    <property type="nucleotide sequence ID" value="NZ_JXCQ01000046.1"/>
</dbReference>
<evidence type="ECO:0000313" key="3">
    <source>
        <dbReference type="Proteomes" id="UP000032210"/>
    </source>
</evidence>